<protein>
    <recommendedName>
        <fullName evidence="4">Secreted protein</fullName>
    </recommendedName>
</protein>
<name>A0ABR1L5Q3_9PEZI</name>
<proteinExistence type="predicted"/>
<dbReference type="Proteomes" id="UP001365128">
    <property type="component" value="Unassembled WGS sequence"/>
</dbReference>
<dbReference type="EMBL" id="JBBPDW010000060">
    <property type="protein sequence ID" value="KAK7530563.1"/>
    <property type="molecule type" value="Genomic_DNA"/>
</dbReference>
<feature type="chain" id="PRO_5047442567" description="Secreted protein" evidence="1">
    <location>
        <begin position="22"/>
        <end position="88"/>
    </location>
</feature>
<evidence type="ECO:0008006" key="4">
    <source>
        <dbReference type="Google" id="ProtNLM"/>
    </source>
</evidence>
<reference evidence="2 3" key="1">
    <citation type="submission" date="2024-04" db="EMBL/GenBank/DDBJ databases">
        <title>Phyllosticta paracitricarpa is synonymous to the EU quarantine fungus P. citricarpa based on phylogenomic analyses.</title>
        <authorList>
            <consortium name="Lawrence Berkeley National Laboratory"/>
            <person name="Van Ingen-Buijs V.A."/>
            <person name="Van Westerhoven A.C."/>
            <person name="Haridas S."/>
            <person name="Skiadas P."/>
            <person name="Martin F."/>
            <person name="Groenewald J.Z."/>
            <person name="Crous P.W."/>
            <person name="Seidl M.F."/>
        </authorList>
    </citation>
    <scope>NUCLEOTIDE SEQUENCE [LARGE SCALE GENOMIC DNA]</scope>
    <source>
        <strain evidence="2 3">CBS 122670</strain>
    </source>
</reference>
<organism evidence="2 3">
    <name type="scientific">Phyllosticta citricarpa</name>
    <dbReference type="NCBI Taxonomy" id="55181"/>
    <lineage>
        <taxon>Eukaryota</taxon>
        <taxon>Fungi</taxon>
        <taxon>Dikarya</taxon>
        <taxon>Ascomycota</taxon>
        <taxon>Pezizomycotina</taxon>
        <taxon>Dothideomycetes</taxon>
        <taxon>Dothideomycetes incertae sedis</taxon>
        <taxon>Botryosphaeriales</taxon>
        <taxon>Phyllostictaceae</taxon>
        <taxon>Phyllosticta</taxon>
    </lineage>
</organism>
<sequence length="88" mass="9880">MAQCWCFLLALVPLFFGISLSLRSKHFGGGWLRDARRTAPCHATPPAAVAVLAIYRYWQSLTRESEAIRYSPVATARERDNGGRKREG</sequence>
<keyword evidence="1" id="KW-0732">Signal</keyword>
<evidence type="ECO:0000256" key="1">
    <source>
        <dbReference type="SAM" id="SignalP"/>
    </source>
</evidence>
<accession>A0ABR1L5Q3</accession>
<feature type="signal peptide" evidence="1">
    <location>
        <begin position="1"/>
        <end position="21"/>
    </location>
</feature>
<evidence type="ECO:0000313" key="3">
    <source>
        <dbReference type="Proteomes" id="UP001365128"/>
    </source>
</evidence>
<comment type="caution">
    <text evidence="2">The sequence shown here is derived from an EMBL/GenBank/DDBJ whole genome shotgun (WGS) entry which is preliminary data.</text>
</comment>
<evidence type="ECO:0000313" key="2">
    <source>
        <dbReference type="EMBL" id="KAK7530563.1"/>
    </source>
</evidence>
<gene>
    <name evidence="2" type="ORF">IWX46DRAFT_616131</name>
</gene>
<keyword evidence="3" id="KW-1185">Reference proteome</keyword>